<gene>
    <name evidence="10" type="ORF">H9735_13265</name>
</gene>
<dbReference type="CDD" id="cd08175">
    <property type="entry name" value="G1PDH"/>
    <property type="match status" value="1"/>
</dbReference>
<evidence type="ECO:0000256" key="2">
    <source>
        <dbReference type="ARBA" id="ARBA00022516"/>
    </source>
</evidence>
<dbReference type="GO" id="GO:0008654">
    <property type="term" value="P:phospholipid biosynthetic process"/>
    <property type="evidence" value="ECO:0007669"/>
    <property type="project" value="UniProtKB-KW"/>
</dbReference>
<keyword evidence="7" id="KW-0443">Lipid metabolism</keyword>
<dbReference type="Proteomes" id="UP000886721">
    <property type="component" value="Unassembled WGS sequence"/>
</dbReference>
<sequence length="392" mass="43376">MDEILKTSVGEMGLADFDCSCGRHHKMNIQKLVMGKGVLHQITEIAQPFREGPILMVSDQNTFQAAGKRVLEYLEEDGFSVKSLMFDSKDQILIPDESIVGKVLLHMEKETKLLIGVGSGSINDTVKYISSRTGVPYVIVCTAPSMDGYVADGAPLILEGKKISFPAALPYGVLGDTDVMRQAPERMIQAGFGDVLGKLTALADWSLAKQLRGEYYCQTCVTLVQRALQKVLDHADGLAKREDDAVLYLIEALNLTGVAMGLLGISRPASGAEHMLSHYWEMDFIAQGRFPELHGIKVGIATPIIADIFDQMKEYIPEDVAKEAPKREICEELLRRVHAPVDPKEIGIGKDLFHRSIIEGYQVRDRYSILALAVEKGKIREIADRLTERIYG</sequence>
<evidence type="ECO:0000313" key="10">
    <source>
        <dbReference type="EMBL" id="HIX69073.1"/>
    </source>
</evidence>
<evidence type="ECO:0000256" key="1">
    <source>
        <dbReference type="ARBA" id="ARBA00022490"/>
    </source>
</evidence>
<dbReference type="GO" id="GO:0046872">
    <property type="term" value="F:metal ion binding"/>
    <property type="evidence" value="ECO:0007669"/>
    <property type="project" value="UniProtKB-KW"/>
</dbReference>
<evidence type="ECO:0000256" key="4">
    <source>
        <dbReference type="ARBA" id="ARBA00022857"/>
    </source>
</evidence>
<keyword evidence="3" id="KW-0479">Metal-binding</keyword>
<reference evidence="10" key="2">
    <citation type="submission" date="2021-04" db="EMBL/GenBank/DDBJ databases">
        <authorList>
            <person name="Gilroy R."/>
        </authorList>
    </citation>
    <scope>NUCLEOTIDE SEQUENCE</scope>
    <source>
        <strain evidence="10">CHK191-13928</strain>
    </source>
</reference>
<evidence type="ECO:0000256" key="8">
    <source>
        <dbReference type="ARBA" id="ARBA00023209"/>
    </source>
</evidence>
<accession>A0A9D2BAL8</accession>
<proteinExistence type="predicted"/>
<protein>
    <submittedName>
        <fullName evidence="10">Sn-glycerol-1-phosphate dehydrogenase</fullName>
    </submittedName>
</protein>
<dbReference type="GO" id="GO:0016614">
    <property type="term" value="F:oxidoreductase activity, acting on CH-OH group of donors"/>
    <property type="evidence" value="ECO:0007669"/>
    <property type="project" value="InterPro"/>
</dbReference>
<reference evidence="10" key="1">
    <citation type="journal article" date="2021" name="PeerJ">
        <title>Extensive microbial diversity within the chicken gut microbiome revealed by metagenomics and culture.</title>
        <authorList>
            <person name="Gilroy R."/>
            <person name="Ravi A."/>
            <person name="Getino M."/>
            <person name="Pursley I."/>
            <person name="Horton D.L."/>
            <person name="Alikhan N.F."/>
            <person name="Baker D."/>
            <person name="Gharbi K."/>
            <person name="Hall N."/>
            <person name="Watson M."/>
            <person name="Adriaenssens E.M."/>
            <person name="Foster-Nyarko E."/>
            <person name="Jarju S."/>
            <person name="Secka A."/>
            <person name="Antonio M."/>
            <person name="Oren A."/>
            <person name="Chaudhuri R.R."/>
            <person name="La Ragione R."/>
            <person name="Hildebrand F."/>
            <person name="Pallen M.J."/>
        </authorList>
    </citation>
    <scope>NUCLEOTIDE SEQUENCE</scope>
    <source>
        <strain evidence="10">CHK191-13928</strain>
    </source>
</reference>
<evidence type="ECO:0000256" key="9">
    <source>
        <dbReference type="ARBA" id="ARBA00023264"/>
    </source>
</evidence>
<evidence type="ECO:0000256" key="6">
    <source>
        <dbReference type="ARBA" id="ARBA00023027"/>
    </source>
</evidence>
<dbReference type="PANTHER" id="PTHR43616:SF5">
    <property type="entry name" value="GLYCEROL DEHYDROGENASE 1"/>
    <property type="match status" value="1"/>
</dbReference>
<keyword evidence="9" id="KW-1208">Phospholipid metabolism</keyword>
<dbReference type="AlphaFoldDB" id="A0A9D2BAL8"/>
<keyword evidence="5" id="KW-0560">Oxidoreductase</keyword>
<dbReference type="PANTHER" id="PTHR43616">
    <property type="entry name" value="GLYCEROL DEHYDROGENASE"/>
    <property type="match status" value="1"/>
</dbReference>
<dbReference type="InterPro" id="IPR032837">
    <property type="entry name" value="G1PDH"/>
</dbReference>
<dbReference type="Gene3D" id="1.20.1090.10">
    <property type="entry name" value="Dehydroquinate synthase-like - alpha domain"/>
    <property type="match status" value="1"/>
</dbReference>
<evidence type="ECO:0000256" key="5">
    <source>
        <dbReference type="ARBA" id="ARBA00023002"/>
    </source>
</evidence>
<keyword evidence="8" id="KW-0594">Phospholipid biosynthesis</keyword>
<dbReference type="InterPro" id="IPR016205">
    <property type="entry name" value="Glycerol_DH"/>
</dbReference>
<organism evidence="10 11">
    <name type="scientific">Candidatus Anaerostipes excrementavium</name>
    <dbReference type="NCBI Taxonomy" id="2838463"/>
    <lineage>
        <taxon>Bacteria</taxon>
        <taxon>Bacillati</taxon>
        <taxon>Bacillota</taxon>
        <taxon>Clostridia</taxon>
        <taxon>Lachnospirales</taxon>
        <taxon>Lachnospiraceae</taxon>
        <taxon>Anaerostipes</taxon>
    </lineage>
</organism>
<dbReference type="SUPFAM" id="SSF56796">
    <property type="entry name" value="Dehydroquinate synthase-like"/>
    <property type="match status" value="1"/>
</dbReference>
<keyword evidence="6" id="KW-0520">NAD</keyword>
<dbReference type="EMBL" id="DXEM01000040">
    <property type="protein sequence ID" value="HIX69073.1"/>
    <property type="molecule type" value="Genomic_DNA"/>
</dbReference>
<keyword evidence="2" id="KW-0444">Lipid biosynthesis</keyword>
<keyword evidence="4" id="KW-0521">NADP</keyword>
<evidence type="ECO:0000256" key="3">
    <source>
        <dbReference type="ARBA" id="ARBA00022723"/>
    </source>
</evidence>
<comment type="caution">
    <text evidence="10">The sequence shown here is derived from an EMBL/GenBank/DDBJ whole genome shotgun (WGS) entry which is preliminary data.</text>
</comment>
<evidence type="ECO:0000256" key="7">
    <source>
        <dbReference type="ARBA" id="ARBA00023098"/>
    </source>
</evidence>
<evidence type="ECO:0000313" key="11">
    <source>
        <dbReference type="Proteomes" id="UP000886721"/>
    </source>
</evidence>
<dbReference type="Gene3D" id="3.40.50.1970">
    <property type="match status" value="1"/>
</dbReference>
<keyword evidence="1" id="KW-0963">Cytoplasm</keyword>
<dbReference type="Pfam" id="PF13685">
    <property type="entry name" value="Fe-ADH_2"/>
    <property type="match status" value="1"/>
</dbReference>
<name>A0A9D2BAL8_9FIRM</name>